<gene>
    <name evidence="1" type="ORF">ACFFSY_20850</name>
</gene>
<comment type="caution">
    <text evidence="1">The sequence shown here is derived from an EMBL/GenBank/DDBJ whole genome shotgun (WGS) entry which is preliminary data.</text>
</comment>
<protein>
    <recommendedName>
        <fullName evidence="3">Butirosin biosynthesis protein H N-terminal domain-containing protein</fullName>
    </recommendedName>
</protein>
<evidence type="ECO:0000313" key="1">
    <source>
        <dbReference type="EMBL" id="MFB9328387.1"/>
    </source>
</evidence>
<evidence type="ECO:0008006" key="3">
    <source>
        <dbReference type="Google" id="ProtNLM"/>
    </source>
</evidence>
<keyword evidence="2" id="KW-1185">Reference proteome</keyword>
<dbReference type="RefSeq" id="WP_377497632.1">
    <property type="nucleotide sequence ID" value="NZ_JBHMDO010000033.1"/>
</dbReference>
<dbReference type="EMBL" id="JBHMDO010000033">
    <property type="protein sequence ID" value="MFB9328387.1"/>
    <property type="molecule type" value="Genomic_DNA"/>
</dbReference>
<reference evidence="1 2" key="1">
    <citation type="submission" date="2024-09" db="EMBL/GenBank/DDBJ databases">
        <authorList>
            <person name="Sun Q."/>
            <person name="Mori K."/>
        </authorList>
    </citation>
    <scope>NUCLEOTIDE SEQUENCE [LARGE SCALE GENOMIC DNA]</scope>
    <source>
        <strain evidence="1 2">TISTR 2452</strain>
    </source>
</reference>
<accession>A0ABV5KWD6</accession>
<sequence length="366" mass="43759">MSQPVTTAQSLDRRVLPFTQPDVYGFLGHAFVLGILQNYEECKPWIHTNYVQMYISQHYIDLNEYRLDFYPDLLIIFGNVPWLEYRQTDKAELKRFDISIHAYIQRQIDNGFYFFSYVDEYYIPFTLAYGEHHFTHDIFIYGYDRTKRVYHYAVFDRNRQFTLRELDFDVFDEAYHADTRQNAISVCRKVAPEEYASYKYDFKIGKYDLDVELMADMLDDYIHARNSSDRLRLYRNAEPGRWGLDVYDALGEYYTLLSEDRINLDVRQMHNLWEHKKMMLARIDYLRELGVVPQEVPYLETFRRLEQDTFKMRNMLLKFFFSRNNASLTKINALLAAMKATEREACEQLLADLRRYAVAQAGVSQG</sequence>
<proteinExistence type="predicted"/>
<organism evidence="1 2">
    <name type="scientific">Paenibacillus aurantiacus</name>
    <dbReference type="NCBI Taxonomy" id="1936118"/>
    <lineage>
        <taxon>Bacteria</taxon>
        <taxon>Bacillati</taxon>
        <taxon>Bacillota</taxon>
        <taxon>Bacilli</taxon>
        <taxon>Bacillales</taxon>
        <taxon>Paenibacillaceae</taxon>
        <taxon>Paenibacillus</taxon>
    </lineage>
</organism>
<dbReference type="Proteomes" id="UP001589747">
    <property type="component" value="Unassembled WGS sequence"/>
</dbReference>
<evidence type="ECO:0000313" key="2">
    <source>
        <dbReference type="Proteomes" id="UP001589747"/>
    </source>
</evidence>
<name>A0ABV5KWD6_9BACL</name>